<evidence type="ECO:0000313" key="2">
    <source>
        <dbReference type="EMBL" id="MBD2559711.1"/>
    </source>
</evidence>
<dbReference type="Proteomes" id="UP000604661">
    <property type="component" value="Unassembled WGS sequence"/>
</dbReference>
<organism evidence="2 3">
    <name type="scientific">Nostoc linckia FACHB-391</name>
    <dbReference type="NCBI Taxonomy" id="2692906"/>
    <lineage>
        <taxon>Bacteria</taxon>
        <taxon>Bacillati</taxon>
        <taxon>Cyanobacteriota</taxon>
        <taxon>Cyanophyceae</taxon>
        <taxon>Nostocales</taxon>
        <taxon>Nostocaceae</taxon>
        <taxon>Nostoc</taxon>
    </lineage>
</organism>
<gene>
    <name evidence="2" type="ORF">H6G95_03565</name>
</gene>
<proteinExistence type="predicted"/>
<dbReference type="Pfam" id="PF18735">
    <property type="entry name" value="HEPN_RiboL-PSP"/>
    <property type="match status" value="1"/>
</dbReference>
<feature type="domain" description="RiboL-PSP-HEPN" evidence="1">
    <location>
        <begin position="57"/>
        <end position="250"/>
    </location>
</feature>
<evidence type="ECO:0000259" key="1">
    <source>
        <dbReference type="Pfam" id="PF18735"/>
    </source>
</evidence>
<keyword evidence="3" id="KW-1185">Reference proteome</keyword>
<name>A0ABR8EQ64_NOSLI</name>
<evidence type="ECO:0000313" key="3">
    <source>
        <dbReference type="Proteomes" id="UP000604661"/>
    </source>
</evidence>
<accession>A0ABR8EQ64</accession>
<reference evidence="2 3" key="1">
    <citation type="journal article" date="2020" name="ISME J.">
        <title>Comparative genomics reveals insights into cyanobacterial evolution and habitat adaptation.</title>
        <authorList>
            <person name="Chen M.Y."/>
            <person name="Teng W.K."/>
            <person name="Zhao L."/>
            <person name="Hu C.X."/>
            <person name="Zhou Y.K."/>
            <person name="Han B.P."/>
            <person name="Song L.R."/>
            <person name="Shu W.S."/>
        </authorList>
    </citation>
    <scope>NUCLEOTIDE SEQUENCE [LARGE SCALE GENOMIC DNA]</scope>
    <source>
        <strain evidence="2 3">FACHB-391</strain>
    </source>
</reference>
<dbReference type="InterPro" id="IPR041519">
    <property type="entry name" value="HEPN_RiboL-PSP"/>
</dbReference>
<comment type="caution">
    <text evidence="2">The sequence shown here is derived from an EMBL/GenBank/DDBJ whole genome shotgun (WGS) entry which is preliminary data.</text>
</comment>
<dbReference type="EMBL" id="JACJTE010000002">
    <property type="protein sequence ID" value="MBD2559711.1"/>
    <property type="molecule type" value="Genomic_DNA"/>
</dbReference>
<protein>
    <recommendedName>
        <fullName evidence="1">RiboL-PSP-HEPN domain-containing protein</fullName>
    </recommendedName>
</protein>
<sequence>MFQNILMTVTVNISTVRSIIKTNDRLREISFGSGAVIKQECHEGSELVLGTLMQDIPKVKEWRVYDHCAVVTRLYAIYERFVEDLVSDWLVLLPALFPLYSDLEDKIRNTHQIGVGRLLLELKKNRYEHLSLEEVIRGLFHGVTGEKDYDILPDAFLFHEQNLRREPLEKMLTEAGIPNSWGWVEKHRAVKYFLQEIRGNQNTVEGELNELISYRNDAAHGFPDDVLGSNALLELCDFVETLCQALAELVTYKVIERKKLIGQAKEIGRITEWYKKHKAGVAKVEETILSIGSSLFLVNEGSSCCYLATIESIKIDDISVDEVETITGMEVGLKFDVDAKEKLSLYRLNI</sequence>